<dbReference type="Gene3D" id="1.25.40.10">
    <property type="entry name" value="Tetratricopeptide repeat domain"/>
    <property type="match status" value="1"/>
</dbReference>
<name>F0SR53_RUBBR</name>
<evidence type="ECO:0000313" key="3">
    <source>
        <dbReference type="Proteomes" id="UP000006860"/>
    </source>
</evidence>
<accession>F0SR53</accession>
<dbReference type="HOGENOM" id="CLU_674186_0_0_0"/>
<protein>
    <submittedName>
        <fullName evidence="2">Uncharacterized protein</fullName>
    </submittedName>
</protein>
<sequence length="408" mass="44231">MGRASWSRGKETERRAVRCTKLTALEMITIMNTPKSNNPEISPNNPWPALFQQEWQRQILDDTTNIDVDLIAAYAEGALSEGEERKVEKLLAESPAALDMLVAMREQIADSDLAEAAEAGASSHRVVGPTDVPPSRDSPRKAADQMGSASSSAVRMRWVAMAASVAVAVGAVSWSVLSSTKVGRLDRQVAALDQQIVQQAEALTLAQREQLALLSGTPTYLAGVVSPELIHLAMAGEAVTVRGIDNAQHVIKLKYGSLDRGSAALKQWQDAIPDKSLADVLVNRASLEIAAGQFDAARDTIDSVTQSVGEDSADVLNLRAILLLAFAETQPLAEAEKSYQQAQSLLERLTTEHPDFANGWLNLALFRSRLQGPQSPDTRAAWDRYLAVETRAELKAAVRSQLEQTESR</sequence>
<proteinExistence type="predicted"/>
<dbReference type="STRING" id="756272.Plabr_3707"/>
<evidence type="ECO:0000256" key="1">
    <source>
        <dbReference type="SAM" id="MobiDB-lite"/>
    </source>
</evidence>
<gene>
    <name evidence="2" type="ordered locus">Plabr_3707</name>
</gene>
<dbReference type="InterPro" id="IPR011990">
    <property type="entry name" value="TPR-like_helical_dom_sf"/>
</dbReference>
<dbReference type="KEGG" id="pbs:Plabr_3707"/>
<reference evidence="3" key="1">
    <citation type="submission" date="2011-02" db="EMBL/GenBank/DDBJ databases">
        <title>The complete genome of Planctomyces brasiliensis DSM 5305.</title>
        <authorList>
            <person name="Lucas S."/>
            <person name="Copeland A."/>
            <person name="Lapidus A."/>
            <person name="Bruce D."/>
            <person name="Goodwin L."/>
            <person name="Pitluck S."/>
            <person name="Kyrpides N."/>
            <person name="Mavromatis K."/>
            <person name="Pagani I."/>
            <person name="Ivanova N."/>
            <person name="Ovchinnikova G."/>
            <person name="Lu M."/>
            <person name="Detter J.C."/>
            <person name="Han C."/>
            <person name="Land M."/>
            <person name="Hauser L."/>
            <person name="Markowitz V."/>
            <person name="Cheng J.-F."/>
            <person name="Hugenholtz P."/>
            <person name="Woyke T."/>
            <person name="Wu D."/>
            <person name="Tindall B."/>
            <person name="Pomrenke H.G."/>
            <person name="Brambilla E."/>
            <person name="Klenk H.-P."/>
            <person name="Eisen J.A."/>
        </authorList>
    </citation>
    <scope>NUCLEOTIDE SEQUENCE [LARGE SCALE GENOMIC DNA]</scope>
    <source>
        <strain evidence="3">ATCC 49424 / DSM 5305 / JCM 21570 / NBRC 103401 / IFAM 1448</strain>
    </source>
</reference>
<keyword evidence="3" id="KW-1185">Reference proteome</keyword>
<organism evidence="2 3">
    <name type="scientific">Rubinisphaera brasiliensis (strain ATCC 49424 / DSM 5305 / JCM 21570 / IAM 15109 / NBRC 103401 / IFAM 1448)</name>
    <name type="common">Planctomyces brasiliensis</name>
    <dbReference type="NCBI Taxonomy" id="756272"/>
    <lineage>
        <taxon>Bacteria</taxon>
        <taxon>Pseudomonadati</taxon>
        <taxon>Planctomycetota</taxon>
        <taxon>Planctomycetia</taxon>
        <taxon>Planctomycetales</taxon>
        <taxon>Planctomycetaceae</taxon>
        <taxon>Rubinisphaera</taxon>
    </lineage>
</organism>
<feature type="region of interest" description="Disordered" evidence="1">
    <location>
        <begin position="119"/>
        <end position="147"/>
    </location>
</feature>
<dbReference type="EMBL" id="CP002546">
    <property type="protein sequence ID" value="ADY61300.1"/>
    <property type="molecule type" value="Genomic_DNA"/>
</dbReference>
<dbReference type="Proteomes" id="UP000006860">
    <property type="component" value="Chromosome"/>
</dbReference>
<dbReference type="SUPFAM" id="SSF48452">
    <property type="entry name" value="TPR-like"/>
    <property type="match status" value="1"/>
</dbReference>
<evidence type="ECO:0000313" key="2">
    <source>
        <dbReference type="EMBL" id="ADY61300.1"/>
    </source>
</evidence>
<dbReference type="AlphaFoldDB" id="F0SR53"/>